<gene>
    <name evidence="1" type="ORF">EHT25_23180</name>
</gene>
<evidence type="ECO:0000313" key="2">
    <source>
        <dbReference type="Proteomes" id="UP000271925"/>
    </source>
</evidence>
<dbReference type="RefSeq" id="WP_124877543.1">
    <property type="nucleotide sequence ID" value="NZ_RQJO01000010.1"/>
</dbReference>
<dbReference type="Proteomes" id="UP000271925">
    <property type="component" value="Unassembled WGS sequence"/>
</dbReference>
<dbReference type="EMBL" id="RQJO01000010">
    <property type="protein sequence ID" value="RRB01081.1"/>
    <property type="molecule type" value="Genomic_DNA"/>
</dbReference>
<keyword evidence="2" id="KW-1185">Reference proteome</keyword>
<protein>
    <submittedName>
        <fullName evidence="1">Uncharacterized protein</fullName>
    </submittedName>
</protein>
<proteinExistence type="predicted"/>
<reference evidence="1 2" key="1">
    <citation type="submission" date="2018-11" db="EMBL/GenBank/DDBJ databases">
        <authorList>
            <person name="Zhou Z."/>
            <person name="Wang G."/>
        </authorList>
    </citation>
    <scope>NUCLEOTIDE SEQUENCE [LARGE SCALE GENOMIC DNA]</scope>
    <source>
        <strain evidence="1 2">KCTC52004</strain>
    </source>
</reference>
<comment type="caution">
    <text evidence="1">The sequence shown here is derived from an EMBL/GenBank/DDBJ whole genome shotgun (WGS) entry which is preliminary data.</text>
</comment>
<accession>A0A3P1BJ13</accession>
<name>A0A3P1BJ13_9BACT</name>
<organism evidence="1 2">
    <name type="scientific">Larkinella rosea</name>
    <dbReference type="NCBI Taxonomy" id="2025312"/>
    <lineage>
        <taxon>Bacteria</taxon>
        <taxon>Pseudomonadati</taxon>
        <taxon>Bacteroidota</taxon>
        <taxon>Cytophagia</taxon>
        <taxon>Cytophagales</taxon>
        <taxon>Spirosomataceae</taxon>
        <taxon>Larkinella</taxon>
    </lineage>
</organism>
<sequence length="72" mass="7813">MGNVLFSCPAEYSLRNVGGLAIGLTASIDLSPKNGTMQRLFLRNAQTFLGGKSDVSSLYSEDTSFVLLTFYQ</sequence>
<dbReference type="AlphaFoldDB" id="A0A3P1BJ13"/>
<evidence type="ECO:0000313" key="1">
    <source>
        <dbReference type="EMBL" id="RRB01081.1"/>
    </source>
</evidence>